<evidence type="ECO:0000259" key="8">
    <source>
        <dbReference type="Pfam" id="PF08479"/>
    </source>
</evidence>
<keyword evidence="3" id="KW-0812">Transmembrane</keyword>
<dbReference type="PANTHER" id="PTHR34597">
    <property type="entry name" value="SLR1661 PROTEIN"/>
    <property type="match status" value="1"/>
</dbReference>
<dbReference type="GO" id="GO:0098046">
    <property type="term" value="C:type V protein secretion system complex"/>
    <property type="evidence" value="ECO:0007669"/>
    <property type="project" value="TreeGrafter"/>
</dbReference>
<dbReference type="PIRSF" id="PIRSF029745">
    <property type="entry name" value="FhaC"/>
    <property type="match status" value="1"/>
</dbReference>
<dbReference type="Gene3D" id="2.40.160.50">
    <property type="entry name" value="membrane protein fhac: a member of the omp85/tpsb transporter family"/>
    <property type="match status" value="1"/>
</dbReference>
<evidence type="ECO:0000256" key="6">
    <source>
        <dbReference type="ARBA" id="ARBA00023237"/>
    </source>
</evidence>
<evidence type="ECO:0000259" key="9">
    <source>
        <dbReference type="Pfam" id="PF17287"/>
    </source>
</evidence>
<feature type="domain" description="Polypeptide-transport-associated ShlB-type" evidence="8">
    <location>
        <begin position="115"/>
        <end position="194"/>
    </location>
</feature>
<evidence type="ECO:0000256" key="2">
    <source>
        <dbReference type="ARBA" id="ARBA00022452"/>
    </source>
</evidence>
<keyword evidence="4" id="KW-0406">Ion transport</keyword>
<dbReference type="Pfam" id="PF17287">
    <property type="entry name" value="POTRA_3"/>
    <property type="match status" value="1"/>
</dbReference>
<evidence type="ECO:0000256" key="1">
    <source>
        <dbReference type="ARBA" id="ARBA00004442"/>
    </source>
</evidence>
<dbReference type="EMBL" id="LAZR01002912">
    <property type="protein sequence ID" value="KKN24062.1"/>
    <property type="molecule type" value="Genomic_DNA"/>
</dbReference>
<keyword evidence="2" id="KW-1134">Transmembrane beta strand</keyword>
<dbReference type="InterPro" id="IPR027282">
    <property type="entry name" value="TPS"/>
</dbReference>
<feature type="domain" description="ShlB POTRA" evidence="9">
    <location>
        <begin position="201"/>
        <end position="248"/>
    </location>
</feature>
<evidence type="ECO:0000256" key="4">
    <source>
        <dbReference type="ARBA" id="ARBA00023065"/>
    </source>
</evidence>
<keyword evidence="6" id="KW-0998">Cell outer membrane</keyword>
<dbReference type="InterPro" id="IPR013686">
    <property type="entry name" value="Polypept-transport_assoc_ShlB"/>
</dbReference>
<dbReference type="Pfam" id="PF08479">
    <property type="entry name" value="POTRA_2"/>
    <property type="match status" value="1"/>
</dbReference>
<name>A0A0F9PHT6_9ZZZZ</name>
<dbReference type="GO" id="GO:0009279">
    <property type="term" value="C:cell outer membrane"/>
    <property type="evidence" value="ECO:0007669"/>
    <property type="project" value="UniProtKB-SubCell"/>
</dbReference>
<keyword evidence="5" id="KW-0472">Membrane</keyword>
<dbReference type="FunFam" id="2.40.160.50:FF:000009">
    <property type="entry name" value="Putative hemolysin activator protein"/>
    <property type="match status" value="1"/>
</dbReference>
<evidence type="ECO:0000259" key="7">
    <source>
        <dbReference type="Pfam" id="PF03865"/>
    </source>
</evidence>
<sequence length="605" mass="68275">MDSTVKTELIKVTEDCLHESTFLLFSPSYLSRLIAMSLSKCSRHIAICYFSLCLSFLSLPVVSQTLPEIDAIRDQRQQEQLDALRKQQEIEPDVRLESDKPTSSNIISFDEKPCFVIEHISLEGDESSRFQFAISETLHQHPNLLGKCLGINAINQLQSELQNSIIKKGFITTRVLIEPQDLNSGELRYSLIPGRISHVDPDNSVSRLTIWSALPSGEGDMLKVRDLEQAMENMKRIPTVDTNIDIKPDDTENSQPGDSLLLLHYQQSKPFRLTLAFDDSGYESTGRYQGSATLSLDNILGLNDLIYMSKNNDFGGKDNVGGSQGQTAHISVPFGYWLFSFTNSKYEYDQRVAGLNQTYVYQGKSERQELAMSRVLYRDQFSKLTTSLTGYHRRSHNFIDDTEIEVQRRKSAGWIAGVDYRRYIGTATIDAGVSYQRGTGAFDAIAAPEEAIGEGTSRPKIFNAYFNWFTPVQFTDYQIQLQSEWRAQWNKTPLVPQDRFSIGGRYTVRGFDGEQSLSAEHGWLSRNTISFPLQNQQQIYTGIDFGHVSGQSAKYLLGQTLAGAVIGLRGQWHGLFYDVFAGKSLSKPDGFEDGRHLGFNLTYQY</sequence>
<evidence type="ECO:0000313" key="10">
    <source>
        <dbReference type="EMBL" id="KKN24062.1"/>
    </source>
</evidence>
<evidence type="ECO:0000256" key="3">
    <source>
        <dbReference type="ARBA" id="ARBA00022692"/>
    </source>
</evidence>
<dbReference type="InterPro" id="IPR035251">
    <property type="entry name" value="ShlB_POTRA"/>
</dbReference>
<evidence type="ECO:0000256" key="5">
    <source>
        <dbReference type="ARBA" id="ARBA00023136"/>
    </source>
</evidence>
<protein>
    <recommendedName>
        <fullName evidence="11">POTRA domain-containing protein</fullName>
    </recommendedName>
</protein>
<dbReference type="GO" id="GO:0006811">
    <property type="term" value="P:monoatomic ion transport"/>
    <property type="evidence" value="ECO:0007669"/>
    <property type="project" value="UniProtKB-KW"/>
</dbReference>
<accession>A0A0F9PHT6</accession>
<dbReference type="GO" id="GO:0008320">
    <property type="term" value="F:protein transmembrane transporter activity"/>
    <property type="evidence" value="ECO:0007669"/>
    <property type="project" value="TreeGrafter"/>
</dbReference>
<reference evidence="10" key="1">
    <citation type="journal article" date="2015" name="Nature">
        <title>Complex archaea that bridge the gap between prokaryotes and eukaryotes.</title>
        <authorList>
            <person name="Spang A."/>
            <person name="Saw J.H."/>
            <person name="Jorgensen S.L."/>
            <person name="Zaremba-Niedzwiedzka K."/>
            <person name="Martijn J."/>
            <person name="Lind A.E."/>
            <person name="van Eijk R."/>
            <person name="Schleper C."/>
            <person name="Guy L."/>
            <person name="Ettema T.J."/>
        </authorList>
    </citation>
    <scope>NUCLEOTIDE SEQUENCE</scope>
</reference>
<organism evidence="10">
    <name type="scientific">marine sediment metagenome</name>
    <dbReference type="NCBI Taxonomy" id="412755"/>
    <lineage>
        <taxon>unclassified sequences</taxon>
        <taxon>metagenomes</taxon>
        <taxon>ecological metagenomes</taxon>
    </lineage>
</organism>
<dbReference type="Pfam" id="PF03865">
    <property type="entry name" value="ShlB"/>
    <property type="match status" value="1"/>
</dbReference>
<gene>
    <name evidence="10" type="ORF">LCGC14_0898610</name>
</gene>
<dbReference type="Gene3D" id="3.10.20.310">
    <property type="entry name" value="membrane protein fhac"/>
    <property type="match status" value="1"/>
</dbReference>
<dbReference type="PANTHER" id="PTHR34597:SF3">
    <property type="entry name" value="OUTER MEMBRANE TRANSPORTER CDIB"/>
    <property type="match status" value="1"/>
</dbReference>
<keyword evidence="4" id="KW-0813">Transport</keyword>
<dbReference type="GO" id="GO:0046819">
    <property type="term" value="P:protein secretion by the type V secretion system"/>
    <property type="evidence" value="ECO:0007669"/>
    <property type="project" value="TreeGrafter"/>
</dbReference>
<feature type="domain" description="Haemolysin activator HlyB C-terminal" evidence="7">
    <location>
        <begin position="257"/>
        <end position="570"/>
    </location>
</feature>
<dbReference type="InterPro" id="IPR005565">
    <property type="entry name" value="Hemolysn_activator_HlyB_C"/>
</dbReference>
<dbReference type="AlphaFoldDB" id="A0A0F9PHT6"/>
<dbReference type="InterPro" id="IPR051544">
    <property type="entry name" value="TPS_OM_transporter"/>
</dbReference>
<proteinExistence type="predicted"/>
<comment type="subcellular location">
    <subcellularLocation>
        <location evidence="1">Cell outer membrane</location>
    </subcellularLocation>
</comment>
<evidence type="ECO:0008006" key="11">
    <source>
        <dbReference type="Google" id="ProtNLM"/>
    </source>
</evidence>
<comment type="caution">
    <text evidence="10">The sequence shown here is derived from an EMBL/GenBank/DDBJ whole genome shotgun (WGS) entry which is preliminary data.</text>
</comment>